<feature type="non-terminal residue" evidence="11">
    <location>
        <position position="1"/>
    </location>
</feature>
<dbReference type="InterPro" id="IPR018108">
    <property type="entry name" value="MCP_transmembrane"/>
</dbReference>
<evidence type="ECO:0000256" key="2">
    <source>
        <dbReference type="ARBA" id="ARBA00006375"/>
    </source>
</evidence>
<dbReference type="GO" id="GO:0022857">
    <property type="term" value="F:transmembrane transporter activity"/>
    <property type="evidence" value="ECO:0007669"/>
    <property type="project" value="TreeGrafter"/>
</dbReference>
<dbReference type="Gene3D" id="1.50.40.10">
    <property type="entry name" value="Mitochondrial carrier domain"/>
    <property type="match status" value="1"/>
</dbReference>
<dbReference type="EMBL" id="GL378353">
    <property type="protein sequence ID" value="EFJ46051.1"/>
    <property type="molecule type" value="Genomic_DNA"/>
</dbReference>
<proteinExistence type="inferred from homology"/>
<keyword evidence="6" id="KW-1133">Transmembrane helix</keyword>
<dbReference type="PANTHER" id="PTHR45624">
    <property type="entry name" value="MITOCHONDRIAL BASIC AMINO ACIDS TRANSPORTER-RELATED"/>
    <property type="match status" value="1"/>
</dbReference>
<dbReference type="GO" id="GO:0031966">
    <property type="term" value="C:mitochondrial membrane"/>
    <property type="evidence" value="ECO:0007669"/>
    <property type="project" value="UniProtKB-SubCell"/>
</dbReference>
<keyword evidence="8 9" id="KW-0472">Membrane</keyword>
<comment type="similarity">
    <text evidence="2 10">Belongs to the mitochondrial carrier (TC 2.A.29) family.</text>
</comment>
<keyword evidence="7" id="KW-0496">Mitochondrion</keyword>
<accession>D8U2E9</accession>
<dbReference type="Pfam" id="PF00153">
    <property type="entry name" value="Mito_carr"/>
    <property type="match status" value="2"/>
</dbReference>
<dbReference type="InParanoid" id="D8U2E9"/>
<dbReference type="AlphaFoldDB" id="D8U2E9"/>
<evidence type="ECO:0000256" key="7">
    <source>
        <dbReference type="ARBA" id="ARBA00023128"/>
    </source>
</evidence>
<keyword evidence="4 9" id="KW-0812">Transmembrane</keyword>
<keyword evidence="5" id="KW-0677">Repeat</keyword>
<dbReference type="eggNOG" id="KOG0762">
    <property type="taxonomic scope" value="Eukaryota"/>
</dbReference>
<reference evidence="11 12" key="1">
    <citation type="journal article" date="2010" name="Science">
        <title>Genomic analysis of organismal complexity in the multicellular green alga Volvox carteri.</title>
        <authorList>
            <person name="Prochnik S.E."/>
            <person name="Umen J."/>
            <person name="Nedelcu A.M."/>
            <person name="Hallmann A."/>
            <person name="Miller S.M."/>
            <person name="Nishii I."/>
            <person name="Ferris P."/>
            <person name="Kuo A."/>
            <person name="Mitros T."/>
            <person name="Fritz-Laylin L.K."/>
            <person name="Hellsten U."/>
            <person name="Chapman J."/>
            <person name="Simakov O."/>
            <person name="Rensing S.A."/>
            <person name="Terry A."/>
            <person name="Pangilinan J."/>
            <person name="Kapitonov V."/>
            <person name="Jurka J."/>
            <person name="Salamov A."/>
            <person name="Shapiro H."/>
            <person name="Schmutz J."/>
            <person name="Grimwood J."/>
            <person name="Lindquist E."/>
            <person name="Lucas S."/>
            <person name="Grigoriev I.V."/>
            <person name="Schmitt R."/>
            <person name="Kirk D."/>
            <person name="Rokhsar D.S."/>
        </authorList>
    </citation>
    <scope>NUCLEOTIDE SEQUENCE [LARGE SCALE GENOMIC DNA]</scope>
    <source>
        <strain evidence="12">f. Nagariensis / Eve</strain>
    </source>
</reference>
<evidence type="ECO:0000313" key="11">
    <source>
        <dbReference type="EMBL" id="EFJ46051.1"/>
    </source>
</evidence>
<evidence type="ECO:0000256" key="3">
    <source>
        <dbReference type="ARBA" id="ARBA00022448"/>
    </source>
</evidence>
<dbReference type="InterPro" id="IPR023395">
    <property type="entry name" value="MCP_dom_sf"/>
</dbReference>
<evidence type="ECO:0000256" key="8">
    <source>
        <dbReference type="ARBA" id="ARBA00023136"/>
    </source>
</evidence>
<dbReference type="Proteomes" id="UP000001058">
    <property type="component" value="Unassembled WGS sequence"/>
</dbReference>
<comment type="subcellular location">
    <subcellularLocation>
        <location evidence="1">Mitochondrion membrane</location>
        <topology evidence="1">Multi-pass membrane protein</topology>
    </subcellularLocation>
</comment>
<dbReference type="KEGG" id="vcn:VOLCADRAFT_32074"/>
<gene>
    <name evidence="11" type="ORF">VOLCADRAFT_32074</name>
</gene>
<name>D8U2E9_VOLCA</name>
<keyword evidence="12" id="KW-1185">Reference proteome</keyword>
<dbReference type="PANTHER" id="PTHR45624:SF10">
    <property type="entry name" value="SLC (SOLUTE CARRIER) HOMOLOG"/>
    <property type="match status" value="1"/>
</dbReference>
<evidence type="ECO:0000256" key="1">
    <source>
        <dbReference type="ARBA" id="ARBA00004225"/>
    </source>
</evidence>
<evidence type="ECO:0000256" key="9">
    <source>
        <dbReference type="PROSITE-ProRule" id="PRU00282"/>
    </source>
</evidence>
<dbReference type="STRING" id="3068.D8U2E9"/>
<dbReference type="InterPro" id="IPR050567">
    <property type="entry name" value="Mitochondrial_Carrier"/>
</dbReference>
<feature type="repeat" description="Solcar" evidence="9">
    <location>
        <begin position="87"/>
        <end position="176"/>
    </location>
</feature>
<dbReference type="SUPFAM" id="SSF103506">
    <property type="entry name" value="Mitochondrial carrier"/>
    <property type="match status" value="1"/>
</dbReference>
<dbReference type="OrthoDB" id="193856at2759"/>
<dbReference type="PRINTS" id="PR00926">
    <property type="entry name" value="MITOCARRIER"/>
</dbReference>
<dbReference type="PROSITE" id="PS50920">
    <property type="entry name" value="SOLCAR"/>
    <property type="match status" value="2"/>
</dbReference>
<feature type="non-terminal residue" evidence="11">
    <location>
        <position position="179"/>
    </location>
</feature>
<dbReference type="InterPro" id="IPR002067">
    <property type="entry name" value="MCP"/>
</dbReference>
<evidence type="ECO:0000256" key="5">
    <source>
        <dbReference type="ARBA" id="ARBA00022737"/>
    </source>
</evidence>
<dbReference type="GeneID" id="9627607"/>
<evidence type="ECO:0000256" key="10">
    <source>
        <dbReference type="RuleBase" id="RU000488"/>
    </source>
</evidence>
<evidence type="ECO:0000256" key="4">
    <source>
        <dbReference type="ARBA" id="ARBA00022692"/>
    </source>
</evidence>
<organism evidence="12">
    <name type="scientific">Volvox carteri f. nagariensis</name>
    <dbReference type="NCBI Taxonomy" id="3068"/>
    <lineage>
        <taxon>Eukaryota</taxon>
        <taxon>Viridiplantae</taxon>
        <taxon>Chlorophyta</taxon>
        <taxon>core chlorophytes</taxon>
        <taxon>Chlorophyceae</taxon>
        <taxon>CS clade</taxon>
        <taxon>Chlamydomonadales</taxon>
        <taxon>Volvocaceae</taxon>
        <taxon>Volvox</taxon>
    </lineage>
</organism>
<dbReference type="RefSeq" id="XP_002952801.1">
    <property type="nucleotide sequence ID" value="XM_002952755.1"/>
</dbReference>
<feature type="repeat" description="Solcar" evidence="9">
    <location>
        <begin position="1"/>
        <end position="75"/>
    </location>
</feature>
<evidence type="ECO:0000313" key="12">
    <source>
        <dbReference type="Proteomes" id="UP000001058"/>
    </source>
</evidence>
<protein>
    <recommendedName>
        <fullName evidence="13">Mitochondrial carrier protein</fullName>
    </recommendedName>
</protein>
<evidence type="ECO:0008006" key="13">
    <source>
        <dbReference type="Google" id="ProtNLM"/>
    </source>
</evidence>
<sequence>IQVFLWSPVELLKLRAQLQTATPGSAGYRNPAALAAQVLRQDGVAGLYRGFTLTVVRDVPSYAMYFWLYHDIAAALSPGLHPEAAPPGTQGQVVAGGLAGVIAWLPIYPLDVLKTRVQADVKGFVCVGGRGWYSCWRLMYREAGARAFFRGVAPTLVRAFMMDGASFLGYTTTLKLLGG</sequence>
<evidence type="ECO:0000256" key="6">
    <source>
        <dbReference type="ARBA" id="ARBA00022989"/>
    </source>
</evidence>
<keyword evidence="3 10" id="KW-0813">Transport</keyword>